<dbReference type="GO" id="GO:0046856">
    <property type="term" value="P:phosphatidylinositol dephosphorylation"/>
    <property type="evidence" value="ECO:0007669"/>
    <property type="project" value="InterPro"/>
</dbReference>
<dbReference type="PANTHER" id="PTHR11200:SF286">
    <property type="entry name" value="5-PHOSPHATASE, PUTATIVE (AFU_ORTHOLOGUE AFUA_5G07600)-RELATED"/>
    <property type="match status" value="1"/>
</dbReference>
<dbReference type="InterPro" id="IPR000300">
    <property type="entry name" value="IPPc"/>
</dbReference>
<keyword evidence="3" id="KW-1185">Reference proteome</keyword>
<reference evidence="2" key="2">
    <citation type="submission" date="2020-02" db="EMBL/GenBank/DDBJ databases">
        <authorList>
            <person name="Gilchrist C.L.M."/>
            <person name="Chooi Y.-H."/>
        </authorList>
    </citation>
    <scope>NUCLEOTIDE SEQUENCE</scope>
    <source>
        <strain evidence="2">MST-FP2251</strain>
    </source>
</reference>
<dbReference type="Gene3D" id="3.60.10.10">
    <property type="entry name" value="Endonuclease/exonuclease/phosphatase"/>
    <property type="match status" value="1"/>
</dbReference>
<reference evidence="2" key="1">
    <citation type="journal article" date="2019" name="Beilstein J. Org. Chem.">
        <title>Nanangenines: drimane sesquiterpenoids as the dominant metabolite cohort of a novel Australian fungus, Aspergillus nanangensis.</title>
        <authorList>
            <person name="Lacey H.J."/>
            <person name="Gilchrist C.L.M."/>
            <person name="Crombie A."/>
            <person name="Kalaitzis J.A."/>
            <person name="Vuong D."/>
            <person name="Rutledge P.J."/>
            <person name="Turner P."/>
            <person name="Pitt J.I."/>
            <person name="Lacey E."/>
            <person name="Chooi Y.H."/>
            <person name="Piggott A.M."/>
        </authorList>
    </citation>
    <scope>NUCLEOTIDE SEQUENCE</scope>
    <source>
        <strain evidence="2">MST-FP2251</strain>
    </source>
</reference>
<dbReference type="SMART" id="SM00128">
    <property type="entry name" value="IPPc"/>
    <property type="match status" value="1"/>
</dbReference>
<sequence length="442" mass="48974">MDNLTVYFLTFNCARNLVDINWFAAHFFDALPLTDTSNPPELIALSLQEIAPIAYSFLGGSFLVPYLARFNQVVESAVAKQWENTQYVNLKTKNVGMTALMVFARTDIAVQISSVVSAEVGFGLQEMGNKGAVGARVTYSLANDATMDLTFLAAHLAPMENAVGQRNDDWRSMVERLVFRRPIRAAERNPEVADDSESTALLHDSTATVDDEPDGIFNSTGYLFLAGDLNYRTSDVSPQKDDQSRFPKILADPTSSRHYSNLLKEDQLAREMGESRTFHGLSEAPITFPPTYKYTSAARQAACDTTLADESQEWLWTSTRWPSWCDRVLYLEYPLGTGSDGRVSPLRYTSLPLFPTSDHRAVALSISVPVRPMRPGDGATRLAAPFSIDPEWERKREVARKKELVVGCLAYFGCTWEGNAVLVSSIVGVLGAWLVLRSLLNG</sequence>
<proteinExistence type="predicted"/>
<dbReference type="PANTHER" id="PTHR11200">
    <property type="entry name" value="INOSITOL 5-PHOSPHATASE"/>
    <property type="match status" value="1"/>
</dbReference>
<comment type="caution">
    <text evidence="2">The sequence shown here is derived from an EMBL/GenBank/DDBJ whole genome shotgun (WGS) entry which is preliminary data.</text>
</comment>
<dbReference type="SUPFAM" id="SSF56219">
    <property type="entry name" value="DNase I-like"/>
    <property type="match status" value="1"/>
</dbReference>
<dbReference type="InterPro" id="IPR046985">
    <property type="entry name" value="IP5"/>
</dbReference>
<name>A0AAD4CWM9_ASPNN</name>
<protein>
    <recommendedName>
        <fullName evidence="1">Inositol polyphosphate-related phosphatase domain-containing protein</fullName>
    </recommendedName>
</protein>
<dbReference type="GO" id="GO:0004439">
    <property type="term" value="F:phosphatidylinositol-4,5-bisphosphate 5-phosphatase activity"/>
    <property type="evidence" value="ECO:0007669"/>
    <property type="project" value="TreeGrafter"/>
</dbReference>
<dbReference type="Pfam" id="PF22669">
    <property type="entry name" value="Exo_endo_phos2"/>
    <property type="match status" value="1"/>
</dbReference>
<dbReference type="Proteomes" id="UP001194746">
    <property type="component" value="Unassembled WGS sequence"/>
</dbReference>
<organism evidence="2 3">
    <name type="scientific">Aspergillus nanangensis</name>
    <dbReference type="NCBI Taxonomy" id="2582783"/>
    <lineage>
        <taxon>Eukaryota</taxon>
        <taxon>Fungi</taxon>
        <taxon>Dikarya</taxon>
        <taxon>Ascomycota</taxon>
        <taxon>Pezizomycotina</taxon>
        <taxon>Eurotiomycetes</taxon>
        <taxon>Eurotiomycetidae</taxon>
        <taxon>Eurotiales</taxon>
        <taxon>Aspergillaceae</taxon>
        <taxon>Aspergillus</taxon>
        <taxon>Aspergillus subgen. Circumdati</taxon>
    </lineage>
</organism>
<dbReference type="EMBL" id="VCAU01000005">
    <property type="protein sequence ID" value="KAF9894091.1"/>
    <property type="molecule type" value="Genomic_DNA"/>
</dbReference>
<feature type="domain" description="Inositol polyphosphate-related phosphatase" evidence="1">
    <location>
        <begin position="2"/>
        <end position="374"/>
    </location>
</feature>
<evidence type="ECO:0000313" key="2">
    <source>
        <dbReference type="EMBL" id="KAF9894091.1"/>
    </source>
</evidence>
<evidence type="ECO:0000313" key="3">
    <source>
        <dbReference type="Proteomes" id="UP001194746"/>
    </source>
</evidence>
<evidence type="ECO:0000259" key="1">
    <source>
        <dbReference type="SMART" id="SM00128"/>
    </source>
</evidence>
<accession>A0AAD4CWM9</accession>
<dbReference type="InterPro" id="IPR036691">
    <property type="entry name" value="Endo/exonu/phosph_ase_sf"/>
</dbReference>
<dbReference type="AlphaFoldDB" id="A0AAD4CWM9"/>
<gene>
    <name evidence="2" type="ORF">FE257_009064</name>
</gene>